<evidence type="ECO:0000256" key="5">
    <source>
        <dbReference type="ARBA" id="ARBA00022723"/>
    </source>
</evidence>
<evidence type="ECO:0000256" key="9">
    <source>
        <dbReference type="ARBA" id="ARBA00048540"/>
    </source>
</evidence>
<evidence type="ECO:0000256" key="1">
    <source>
        <dbReference type="ARBA" id="ARBA00011955"/>
    </source>
</evidence>
<dbReference type="InterPro" id="IPR003374">
    <property type="entry name" value="ApbE-like_sf"/>
</dbReference>
<evidence type="ECO:0000256" key="2">
    <source>
        <dbReference type="ARBA" id="ARBA00016337"/>
    </source>
</evidence>
<evidence type="ECO:0000313" key="14">
    <source>
        <dbReference type="Proteomes" id="UP000256373"/>
    </source>
</evidence>
<evidence type="ECO:0000256" key="11">
    <source>
        <dbReference type="PIRSR" id="PIRSR006268-2"/>
    </source>
</evidence>
<dbReference type="InterPro" id="IPR024932">
    <property type="entry name" value="ApbE"/>
</dbReference>
<accession>A0A3D8Y846</accession>
<evidence type="ECO:0000256" key="12">
    <source>
        <dbReference type="SAM" id="SignalP"/>
    </source>
</evidence>
<keyword evidence="7 10" id="KW-0460">Magnesium</keyword>
<keyword evidence="14" id="KW-1185">Reference proteome</keyword>
<feature type="binding site" evidence="11">
    <location>
        <position position="177"/>
    </location>
    <ligand>
        <name>Mg(2+)</name>
        <dbReference type="ChEBI" id="CHEBI:18420"/>
    </ligand>
</feature>
<comment type="similarity">
    <text evidence="10">Belongs to the ApbE family.</text>
</comment>
<name>A0A3D8Y846_9BACT</name>
<feature type="chain" id="PRO_5039941423" description="FAD:protein FMN transferase" evidence="12">
    <location>
        <begin position="27"/>
        <end position="329"/>
    </location>
</feature>
<keyword evidence="12" id="KW-0732">Signal</keyword>
<feature type="binding site" evidence="11">
    <location>
        <position position="286"/>
    </location>
    <ligand>
        <name>Mg(2+)</name>
        <dbReference type="ChEBI" id="CHEBI:18420"/>
    </ligand>
</feature>
<dbReference type="EC" id="2.7.1.180" evidence="1 10"/>
<dbReference type="GO" id="GO:0016740">
    <property type="term" value="F:transferase activity"/>
    <property type="evidence" value="ECO:0007669"/>
    <property type="project" value="UniProtKB-UniRule"/>
</dbReference>
<keyword evidence="6 10" id="KW-0274">FAD</keyword>
<dbReference type="AlphaFoldDB" id="A0A3D8Y846"/>
<dbReference type="PANTHER" id="PTHR30040:SF2">
    <property type="entry name" value="FAD:PROTEIN FMN TRANSFERASE"/>
    <property type="match status" value="1"/>
</dbReference>
<feature type="signal peptide" evidence="12">
    <location>
        <begin position="1"/>
        <end position="26"/>
    </location>
</feature>
<proteinExistence type="inferred from homology"/>
<dbReference type="PANTHER" id="PTHR30040">
    <property type="entry name" value="THIAMINE BIOSYNTHESIS LIPOPROTEIN APBE"/>
    <property type="match status" value="1"/>
</dbReference>
<dbReference type="SUPFAM" id="SSF143631">
    <property type="entry name" value="ApbE-like"/>
    <property type="match status" value="1"/>
</dbReference>
<keyword evidence="3 10" id="KW-0285">Flavoprotein</keyword>
<evidence type="ECO:0000256" key="4">
    <source>
        <dbReference type="ARBA" id="ARBA00022679"/>
    </source>
</evidence>
<dbReference type="PIRSF" id="PIRSF006268">
    <property type="entry name" value="ApbE"/>
    <property type="match status" value="1"/>
</dbReference>
<comment type="catalytic activity">
    <reaction evidence="9 10">
        <text>L-threonyl-[protein] + FAD = FMN-L-threonyl-[protein] + AMP + H(+)</text>
        <dbReference type="Rhea" id="RHEA:36847"/>
        <dbReference type="Rhea" id="RHEA-COMP:11060"/>
        <dbReference type="Rhea" id="RHEA-COMP:11061"/>
        <dbReference type="ChEBI" id="CHEBI:15378"/>
        <dbReference type="ChEBI" id="CHEBI:30013"/>
        <dbReference type="ChEBI" id="CHEBI:57692"/>
        <dbReference type="ChEBI" id="CHEBI:74257"/>
        <dbReference type="ChEBI" id="CHEBI:456215"/>
        <dbReference type="EC" id="2.7.1.180"/>
    </reaction>
</comment>
<evidence type="ECO:0000313" key="13">
    <source>
        <dbReference type="EMBL" id="REA59251.1"/>
    </source>
</evidence>
<feature type="binding site" evidence="11">
    <location>
        <position position="290"/>
    </location>
    <ligand>
        <name>Mg(2+)</name>
        <dbReference type="ChEBI" id="CHEBI:18420"/>
    </ligand>
</feature>
<dbReference type="OrthoDB" id="9778595at2"/>
<keyword evidence="5 10" id="KW-0479">Metal-binding</keyword>
<sequence length="329" mass="36300">MIIGQLKCRISLLLSLSCLLALNCFSQSRYTFERGLMGSPFKIILYAPNDSLANLAAESAFKRIEDLNASLSDYRDDSEINHISAQSGSENWLSVSKDLFDILSISDDISRKTDGAFDATLGPIVQEWRRATRKGYLPEKKVISEALAKTGYKNIHFDKNSTRIRLLKKGMRLDIGGLGKGFAADEAVKVLKQFGITSAMIDAGGKLALMDPPPGEDGWKIVISTGRDSIQTITYSNVGIATSGPTYRYLEYEGKKYSHIVDPKTGIGLLFHLRTTVISPNATEADALATAFSVSGIKKGKKYLNKFPDNKVWLVEQKDGKEQSWNTIQ</sequence>
<evidence type="ECO:0000256" key="6">
    <source>
        <dbReference type="ARBA" id="ARBA00022827"/>
    </source>
</evidence>
<evidence type="ECO:0000256" key="10">
    <source>
        <dbReference type="PIRNR" id="PIRNR006268"/>
    </source>
</evidence>
<dbReference type="EMBL" id="QNUL01000016">
    <property type="protein sequence ID" value="REA59251.1"/>
    <property type="molecule type" value="Genomic_DNA"/>
</dbReference>
<comment type="caution">
    <text evidence="13">The sequence shown here is derived from an EMBL/GenBank/DDBJ whole genome shotgun (WGS) entry which is preliminary data.</text>
</comment>
<keyword evidence="4 10" id="KW-0808">Transferase</keyword>
<dbReference type="Pfam" id="PF02424">
    <property type="entry name" value="ApbE"/>
    <property type="match status" value="1"/>
</dbReference>
<gene>
    <name evidence="13" type="ORF">DSL64_18155</name>
</gene>
<dbReference type="GO" id="GO:0046872">
    <property type="term" value="F:metal ion binding"/>
    <property type="evidence" value="ECO:0007669"/>
    <property type="project" value="UniProtKB-UniRule"/>
</dbReference>
<protein>
    <recommendedName>
        <fullName evidence="2 10">FAD:protein FMN transferase</fullName>
        <ecNumber evidence="1 10">2.7.1.180</ecNumber>
    </recommendedName>
    <alternativeName>
        <fullName evidence="8 10">Flavin transferase</fullName>
    </alternativeName>
</protein>
<evidence type="ECO:0000256" key="3">
    <source>
        <dbReference type="ARBA" id="ARBA00022630"/>
    </source>
</evidence>
<reference evidence="13 14" key="1">
    <citation type="submission" date="2018-07" db="EMBL/GenBank/DDBJ databases">
        <title>Dyadobacter roseus sp. nov., isolated from rose rhizosphere soil.</title>
        <authorList>
            <person name="Chen L."/>
        </authorList>
    </citation>
    <scope>NUCLEOTIDE SEQUENCE [LARGE SCALE GENOMIC DNA]</scope>
    <source>
        <strain evidence="13 14">RS19</strain>
    </source>
</reference>
<organism evidence="13 14">
    <name type="scientific">Dyadobacter luteus</name>
    <dbReference type="NCBI Taxonomy" id="2259619"/>
    <lineage>
        <taxon>Bacteria</taxon>
        <taxon>Pseudomonadati</taxon>
        <taxon>Bacteroidota</taxon>
        <taxon>Cytophagia</taxon>
        <taxon>Cytophagales</taxon>
        <taxon>Spirosomataceae</taxon>
        <taxon>Dyadobacter</taxon>
    </lineage>
</organism>
<dbReference type="Gene3D" id="3.10.520.10">
    <property type="entry name" value="ApbE-like domains"/>
    <property type="match status" value="1"/>
</dbReference>
<evidence type="ECO:0000256" key="8">
    <source>
        <dbReference type="ARBA" id="ARBA00031306"/>
    </source>
</evidence>
<comment type="cofactor">
    <cofactor evidence="11">
        <name>Mg(2+)</name>
        <dbReference type="ChEBI" id="CHEBI:18420"/>
    </cofactor>
    <cofactor evidence="11">
        <name>Mn(2+)</name>
        <dbReference type="ChEBI" id="CHEBI:29035"/>
    </cofactor>
    <text evidence="11">Magnesium. Can also use manganese.</text>
</comment>
<evidence type="ECO:0000256" key="7">
    <source>
        <dbReference type="ARBA" id="ARBA00022842"/>
    </source>
</evidence>
<dbReference type="Proteomes" id="UP000256373">
    <property type="component" value="Unassembled WGS sequence"/>
</dbReference>